<protein>
    <submittedName>
        <fullName evidence="3">Sialate O-acetylesterase</fullName>
    </submittedName>
</protein>
<dbReference type="AlphaFoldDB" id="A0A2S8G471"/>
<proteinExistence type="predicted"/>
<dbReference type="Proteomes" id="UP000240009">
    <property type="component" value="Unassembled WGS sequence"/>
</dbReference>
<reference evidence="3 4" key="1">
    <citation type="submission" date="2018-02" db="EMBL/GenBank/DDBJ databases">
        <title>Comparative genomes isolates from brazilian mangrove.</title>
        <authorList>
            <person name="Araujo J.E."/>
            <person name="Taketani R.G."/>
            <person name="Silva M.C.P."/>
            <person name="Loureco M.V."/>
            <person name="Andreote F.D."/>
        </authorList>
    </citation>
    <scope>NUCLEOTIDE SEQUENCE [LARGE SCALE GENOMIC DNA]</scope>
    <source>
        <strain evidence="3 4">HEX-2 MGV</strain>
    </source>
</reference>
<evidence type="ECO:0000313" key="4">
    <source>
        <dbReference type="Proteomes" id="UP000240009"/>
    </source>
</evidence>
<evidence type="ECO:0000256" key="1">
    <source>
        <dbReference type="ARBA" id="ARBA00022801"/>
    </source>
</evidence>
<dbReference type="EMBL" id="PUIA01000016">
    <property type="protein sequence ID" value="PQO39252.1"/>
    <property type="molecule type" value="Genomic_DNA"/>
</dbReference>
<name>A0A2S8G471_9BACT</name>
<dbReference type="GO" id="GO:0005975">
    <property type="term" value="P:carbohydrate metabolic process"/>
    <property type="evidence" value="ECO:0007669"/>
    <property type="project" value="TreeGrafter"/>
</dbReference>
<gene>
    <name evidence="3" type="ORF">C5Y96_05180</name>
</gene>
<dbReference type="Pfam" id="PF03629">
    <property type="entry name" value="SASA"/>
    <property type="match status" value="1"/>
</dbReference>
<dbReference type="SUPFAM" id="SSF52266">
    <property type="entry name" value="SGNH hydrolase"/>
    <property type="match status" value="1"/>
</dbReference>
<organism evidence="3 4">
    <name type="scientific">Blastopirellula marina</name>
    <dbReference type="NCBI Taxonomy" id="124"/>
    <lineage>
        <taxon>Bacteria</taxon>
        <taxon>Pseudomonadati</taxon>
        <taxon>Planctomycetota</taxon>
        <taxon>Planctomycetia</taxon>
        <taxon>Pirellulales</taxon>
        <taxon>Pirellulaceae</taxon>
        <taxon>Blastopirellula</taxon>
    </lineage>
</organism>
<evidence type="ECO:0000259" key="2">
    <source>
        <dbReference type="Pfam" id="PF03629"/>
    </source>
</evidence>
<dbReference type="InterPro" id="IPR036514">
    <property type="entry name" value="SGNH_hydro_sf"/>
</dbReference>
<evidence type="ECO:0000313" key="3">
    <source>
        <dbReference type="EMBL" id="PQO39252.1"/>
    </source>
</evidence>
<accession>A0A2S8G471</accession>
<dbReference type="PANTHER" id="PTHR22901:SF0">
    <property type="entry name" value="SIALATE O-ACETYLESTERASE"/>
    <property type="match status" value="1"/>
</dbReference>
<keyword evidence="1" id="KW-0378">Hydrolase</keyword>
<dbReference type="InterPro" id="IPR039329">
    <property type="entry name" value="SIAE"/>
</dbReference>
<dbReference type="GO" id="GO:0001681">
    <property type="term" value="F:sialate O-acetylesterase activity"/>
    <property type="evidence" value="ECO:0007669"/>
    <property type="project" value="InterPro"/>
</dbReference>
<comment type="caution">
    <text evidence="3">The sequence shown here is derived from an EMBL/GenBank/DDBJ whole genome shotgun (WGS) entry which is preliminary data.</text>
</comment>
<dbReference type="Gene3D" id="3.40.50.1110">
    <property type="entry name" value="SGNH hydrolase"/>
    <property type="match status" value="1"/>
</dbReference>
<feature type="domain" description="Sialate O-acetylesterase" evidence="2">
    <location>
        <begin position="256"/>
        <end position="410"/>
    </location>
</feature>
<dbReference type="PANTHER" id="PTHR22901">
    <property type="entry name" value="SIALATE O-ACETYLESTERASE"/>
    <property type="match status" value="1"/>
</dbReference>
<dbReference type="InterPro" id="IPR005181">
    <property type="entry name" value="SASA"/>
</dbReference>
<sequence length="534" mass="59485">MSYVCLILVFTLIVPRLFQVPWWGGKNSLMLRNFSFLLAVLMCLFAQGRAVAEPFQWASPFGDHMILQRDMPIRVWGWGTPGEKVTVKLADAETITKDPQASATVAADGSWSVALEPMPYSKSFYDLVATSGKQKLIAKSVLLGEVWICSGQSNMQMGYQGIPEIKKLADQLTGAPVRCLQITQDVSFEEQDRCTAKWIVGPGNSAVATTFAYDMYESLKVPIAVIETSWGSSSLEGWMPRSMAKDLPHFQAALKQLDTEEHDRVASLIAKQAGGTRWTRDENIYLRTRPNILYNAMLHPLEPLSVRGMVWYQGEANSKSIESMQQYGDTLSAWTTLLRERFQNEDFMMLAVMLPRFGRMAASSPTKDVESPTAHGWAWMRQSQAKLLQLPNTGLANTIDLGHLTNIHPTDKRPIGKRLSMIAVNFLEPGRVDPSGPQLKKLEIDGATAVVSLSHARGLKTTDGNDPKGFWICGKDRQWKRAVAKIDGETVRLTSKEVPAPVAVRYAFASFPQVNLINDWDLPAVPFRTDDYAP</sequence>